<feature type="transmembrane region" description="Helical" evidence="1">
    <location>
        <begin position="83"/>
        <end position="104"/>
    </location>
</feature>
<organism evidence="2">
    <name type="scientific">Dalsira scabrata</name>
    <dbReference type="NCBI Taxonomy" id="2021946"/>
    <lineage>
        <taxon>Eukaryota</taxon>
        <taxon>Metazoa</taxon>
        <taxon>Ecdysozoa</taxon>
        <taxon>Arthropoda</taxon>
        <taxon>Hexapoda</taxon>
        <taxon>Insecta</taxon>
        <taxon>Pterygota</taxon>
        <taxon>Neoptera</taxon>
        <taxon>Paraneoptera</taxon>
        <taxon>Hemiptera</taxon>
        <taxon>Heteroptera</taxon>
        <taxon>Panheteroptera</taxon>
        <taxon>Pentatomomorpha</taxon>
        <taxon>Pentatomoidea</taxon>
        <taxon>Pentatomidae</taxon>
        <taxon>Phyllocephalinae</taxon>
        <taxon>Dalsira</taxon>
    </lineage>
</organism>
<dbReference type="GeneID" id="37277962"/>
<dbReference type="CTD" id="4541"/>
<keyword evidence="2" id="KW-0496">Mitochondrion</keyword>
<accession>A0A343ISG2</accession>
<geneLocation type="mitochondrion" evidence="2"/>
<dbReference type="AlphaFoldDB" id="A0A343ISG2"/>
<reference evidence="2" key="1">
    <citation type="thesis" date="2017" institute="China Agricultural University">
        <title>Studies on the comparative mitochondrial genomics and phylogeny of Heteroptera (Insecta: Hemiptera).</title>
        <authorList>
            <person name="Jiang P."/>
        </authorList>
    </citation>
    <scope>NUCLEOTIDE SEQUENCE</scope>
</reference>
<proteinExistence type="predicted"/>
<sequence length="161" mass="19005">MNTMMMLMIIMSTLLMTFNHPLSMGFTLIMQTMLMALIMGYLMKSFFFSYIIIIIMLSGVLVLFIYMSSVASNEKFNMSYKNLLYVIIWSMAMYYIMYYMMYMYKIPLNNNLNMNDNISLIKLFNSMTSQITMMMVLYLLLTMIVVSNNAKVYEGPLRMKK</sequence>
<keyword evidence="1" id="KW-0472">Membrane</keyword>
<gene>
    <name evidence="2" type="primary">ND6</name>
</gene>
<feature type="transmembrane region" description="Helical" evidence="1">
    <location>
        <begin position="46"/>
        <end position="71"/>
    </location>
</feature>
<dbReference type="EMBL" id="KX505855">
    <property type="protein sequence ID" value="AST10187.1"/>
    <property type="molecule type" value="Genomic_DNA"/>
</dbReference>
<evidence type="ECO:0000256" key="1">
    <source>
        <dbReference type="SAM" id="Phobius"/>
    </source>
</evidence>
<dbReference type="RefSeq" id="YP_009472957.1">
    <property type="nucleotide sequence ID" value="NC_037374.1"/>
</dbReference>
<feature type="transmembrane region" description="Helical" evidence="1">
    <location>
        <begin position="131"/>
        <end position="150"/>
    </location>
</feature>
<name>A0A343ISG2_9HEMI</name>
<protein>
    <submittedName>
        <fullName evidence="2">NADH dehydrogenase subunit 6</fullName>
    </submittedName>
</protein>
<evidence type="ECO:0000313" key="2">
    <source>
        <dbReference type="EMBL" id="AST10187.1"/>
    </source>
</evidence>
<keyword evidence="1" id="KW-1133">Transmembrane helix</keyword>
<keyword evidence="1" id="KW-0812">Transmembrane</keyword>